<keyword evidence="1" id="KW-0812">Transmembrane</keyword>
<dbReference type="Gene3D" id="3.30.1330.60">
    <property type="entry name" value="OmpA-like domain"/>
    <property type="match status" value="1"/>
</dbReference>
<keyword evidence="1" id="KW-1133">Transmembrane helix</keyword>
<dbReference type="SUPFAM" id="SSF103088">
    <property type="entry name" value="OmpA-like"/>
    <property type="match status" value="1"/>
</dbReference>
<keyword evidence="3" id="KW-1185">Reference proteome</keyword>
<dbReference type="InterPro" id="IPR052894">
    <property type="entry name" value="AsmA-related"/>
</dbReference>
<accession>A0ABQ3AXU3</accession>
<reference evidence="3" key="1">
    <citation type="journal article" date="2019" name="Int. J. Syst. Evol. Microbiol.">
        <title>The Global Catalogue of Microorganisms (GCM) 10K type strain sequencing project: providing services to taxonomists for standard genome sequencing and annotation.</title>
        <authorList>
            <consortium name="The Broad Institute Genomics Platform"/>
            <consortium name="The Broad Institute Genome Sequencing Center for Infectious Disease"/>
            <person name="Wu L."/>
            <person name="Ma J."/>
        </authorList>
    </citation>
    <scope>NUCLEOTIDE SEQUENCE [LARGE SCALE GENOMIC DNA]</scope>
    <source>
        <strain evidence="3">KCTC 32239</strain>
    </source>
</reference>
<gene>
    <name evidence="2" type="ORF">GCM10011613_14730</name>
</gene>
<dbReference type="PANTHER" id="PTHR30441">
    <property type="entry name" value="DUF748 DOMAIN-CONTAINING PROTEIN"/>
    <property type="match status" value="1"/>
</dbReference>
<dbReference type="EMBL" id="BMYZ01000001">
    <property type="protein sequence ID" value="GGY71183.1"/>
    <property type="molecule type" value="Genomic_DNA"/>
</dbReference>
<evidence type="ECO:0000256" key="1">
    <source>
        <dbReference type="SAM" id="Phobius"/>
    </source>
</evidence>
<dbReference type="Pfam" id="PF05359">
    <property type="entry name" value="DUF748"/>
    <property type="match status" value="2"/>
</dbReference>
<evidence type="ECO:0000313" key="3">
    <source>
        <dbReference type="Proteomes" id="UP000619761"/>
    </source>
</evidence>
<comment type="caution">
    <text evidence="2">The sequence shown here is derived from an EMBL/GenBank/DDBJ whole genome shotgun (WGS) entry which is preliminary data.</text>
</comment>
<evidence type="ECO:0000313" key="2">
    <source>
        <dbReference type="EMBL" id="GGY71183.1"/>
    </source>
</evidence>
<sequence>MGRHLFNRVISRLYRSIILRVLIILFVLLYVAYYTLILPWVNRSVSEQYRQQTGHGLHHDKINLQLFKCNFSVGHLKDAANLWQADDVNINLACMQSLRERSIVINEITIRQLKATAVQQESGLWNFDDVIKHQQAIAKAAPAKSEKSAVPVIIKKLTVINSAVHSSMLALKNVSVDAAPLNFSIENIDLRNHKSSGFSLKADLNKSARISLTGQIDISSLSGTVEVNANNIPFIWFNGLLEPYVRLEVLNGAFEFHNRIDLIAGAPQKITGKGRLSDLKLRPTSMEQDAVKWKSLEWEDAEILLTEKSIHVPLVTLNELDGQFIIDKDRKTNVQAMIVTPAPASTTTIAAVGPSKKPWQFAVDRLAVNKAAIGFYDQSLVPSFTAIVQNFTGSIINISSDENTLASIDLNGNVDGYAPVTLKGKANIFRAAPKLDALLSFKQMDMGALSPYSAEYAGWKINKGLLSADLNYHYEDGKILGKNHVVIDHLEFGEKVRGTHVVDIPLRLGLAMLTDENGKAILDTEISGTPSDPQFKLRDIIVRALGNTLKKIVSSPFKFISNLLNTKEDLGKIQFTSGESQLTDTAKEKLNLLTEALKKRPNMRLSVQGTYDEKSDLVALKEEQVKSALQKSGVTLDSLKAHDEAWSKAVSEKYTGLGLADKNSVSGAEEKYLALIAAESVNPERLTRLAHERAQAVKQYFILQLGVSGETILLNSETRCEKAEQCATSEAIFTLEV</sequence>
<evidence type="ECO:0008006" key="4">
    <source>
        <dbReference type="Google" id="ProtNLM"/>
    </source>
</evidence>
<dbReference type="InterPro" id="IPR036737">
    <property type="entry name" value="OmpA-like_sf"/>
</dbReference>
<dbReference type="Proteomes" id="UP000619761">
    <property type="component" value="Unassembled WGS sequence"/>
</dbReference>
<feature type="transmembrane region" description="Helical" evidence="1">
    <location>
        <begin position="21"/>
        <end position="41"/>
    </location>
</feature>
<protein>
    <recommendedName>
        <fullName evidence="4">DUF748 domain-containing protein</fullName>
    </recommendedName>
</protein>
<dbReference type="InterPro" id="IPR008023">
    <property type="entry name" value="DUF748"/>
</dbReference>
<dbReference type="PANTHER" id="PTHR30441:SF8">
    <property type="entry name" value="DUF748 DOMAIN-CONTAINING PROTEIN"/>
    <property type="match status" value="1"/>
</dbReference>
<proteinExistence type="predicted"/>
<name>A0ABQ3AXU3_9GAMM</name>
<organism evidence="2 3">
    <name type="scientific">Cellvibrio zantedeschiae</name>
    <dbReference type="NCBI Taxonomy" id="1237077"/>
    <lineage>
        <taxon>Bacteria</taxon>
        <taxon>Pseudomonadati</taxon>
        <taxon>Pseudomonadota</taxon>
        <taxon>Gammaproteobacteria</taxon>
        <taxon>Cellvibrionales</taxon>
        <taxon>Cellvibrionaceae</taxon>
        <taxon>Cellvibrio</taxon>
    </lineage>
</organism>
<keyword evidence="1" id="KW-0472">Membrane</keyword>